<dbReference type="InterPro" id="IPR023851">
    <property type="entry name" value="Tscrpt_reg_TetR-type"/>
</dbReference>
<dbReference type="InterPro" id="IPR001647">
    <property type="entry name" value="HTH_TetR"/>
</dbReference>
<organism evidence="6 7">
    <name type="scientific">Nocardioides ginsengisoli</name>
    <dbReference type="NCBI Taxonomy" id="363868"/>
    <lineage>
        <taxon>Bacteria</taxon>
        <taxon>Bacillati</taxon>
        <taxon>Actinomycetota</taxon>
        <taxon>Actinomycetes</taxon>
        <taxon>Propionibacteriales</taxon>
        <taxon>Nocardioidaceae</taxon>
        <taxon>Nocardioides</taxon>
    </lineage>
</organism>
<comment type="caution">
    <text evidence="6">The sequence shown here is derived from an EMBL/GenBank/DDBJ whole genome shotgun (WGS) entry which is preliminary data.</text>
</comment>
<keyword evidence="3" id="KW-0804">Transcription</keyword>
<dbReference type="PANTHER" id="PTHR30055">
    <property type="entry name" value="HTH-TYPE TRANSCRIPTIONAL REGULATOR RUTR"/>
    <property type="match status" value="1"/>
</dbReference>
<feature type="domain" description="HTH tetR-type" evidence="5">
    <location>
        <begin position="15"/>
        <end position="75"/>
    </location>
</feature>
<evidence type="ECO:0000256" key="1">
    <source>
        <dbReference type="ARBA" id="ARBA00023015"/>
    </source>
</evidence>
<dbReference type="InterPro" id="IPR041347">
    <property type="entry name" value="MftR_C"/>
</dbReference>
<keyword evidence="1" id="KW-0805">Transcription regulation</keyword>
<dbReference type="InterPro" id="IPR023772">
    <property type="entry name" value="DNA-bd_HTH_TetR-type_CS"/>
</dbReference>
<dbReference type="SUPFAM" id="SSF46689">
    <property type="entry name" value="Homeodomain-like"/>
    <property type="match status" value="1"/>
</dbReference>
<dbReference type="InterPro" id="IPR009057">
    <property type="entry name" value="Homeodomain-like_sf"/>
</dbReference>
<evidence type="ECO:0000259" key="5">
    <source>
        <dbReference type="PROSITE" id="PS50977"/>
    </source>
</evidence>
<dbReference type="Gene3D" id="1.10.357.10">
    <property type="entry name" value="Tetracycline Repressor, domain 2"/>
    <property type="match status" value="1"/>
</dbReference>
<accession>A0ABW3W520</accession>
<keyword evidence="7" id="KW-1185">Reference proteome</keyword>
<dbReference type="RefSeq" id="WP_367919454.1">
    <property type="nucleotide sequence ID" value="NZ_BAABAC010000023.1"/>
</dbReference>
<protein>
    <submittedName>
        <fullName evidence="6">Mycofactocin system transcriptional regulator</fullName>
    </submittedName>
</protein>
<dbReference type="Proteomes" id="UP001597229">
    <property type="component" value="Unassembled WGS sequence"/>
</dbReference>
<evidence type="ECO:0000313" key="7">
    <source>
        <dbReference type="Proteomes" id="UP001597229"/>
    </source>
</evidence>
<evidence type="ECO:0000313" key="6">
    <source>
        <dbReference type="EMBL" id="MFD1250144.1"/>
    </source>
</evidence>
<dbReference type="PROSITE" id="PS01081">
    <property type="entry name" value="HTH_TETR_1"/>
    <property type="match status" value="1"/>
</dbReference>
<dbReference type="NCBIfam" id="TIGR03968">
    <property type="entry name" value="mycofact_TetR"/>
    <property type="match status" value="1"/>
</dbReference>
<evidence type="ECO:0000256" key="2">
    <source>
        <dbReference type="ARBA" id="ARBA00023125"/>
    </source>
</evidence>
<dbReference type="PROSITE" id="PS50977">
    <property type="entry name" value="HTH_TETR_2"/>
    <property type="match status" value="1"/>
</dbReference>
<dbReference type="Pfam" id="PF00440">
    <property type="entry name" value="TetR_N"/>
    <property type="match status" value="1"/>
</dbReference>
<evidence type="ECO:0000256" key="3">
    <source>
        <dbReference type="ARBA" id="ARBA00023163"/>
    </source>
</evidence>
<dbReference type="Pfam" id="PF17754">
    <property type="entry name" value="TetR_C_14"/>
    <property type="match status" value="1"/>
</dbReference>
<name>A0ABW3W520_9ACTN</name>
<dbReference type="EMBL" id="JBHTLX010000023">
    <property type="protein sequence ID" value="MFD1250144.1"/>
    <property type="molecule type" value="Genomic_DNA"/>
</dbReference>
<dbReference type="PRINTS" id="PR00455">
    <property type="entry name" value="HTHTETR"/>
</dbReference>
<feature type="DNA-binding region" description="H-T-H motif" evidence="4">
    <location>
        <begin position="38"/>
        <end position="57"/>
    </location>
</feature>
<dbReference type="Gene3D" id="1.10.10.60">
    <property type="entry name" value="Homeodomain-like"/>
    <property type="match status" value="1"/>
</dbReference>
<keyword evidence="2 4" id="KW-0238">DNA-binding</keyword>
<evidence type="ECO:0000256" key="4">
    <source>
        <dbReference type="PROSITE-ProRule" id="PRU00335"/>
    </source>
</evidence>
<sequence>MVESARTSARGRPVATSHAAIEQAAFALFTERGFASTTLDDIARATGVGRRTLFRYFESKNDIPWGRFDLTLEGFRELLAGQPDDLPLHVAVHRAVVAFNRFPADARPSHRDRMRLILTTPELQAHSVLRYADWRAVIAHYVAERTGRTPDDLLPRLVAQVSLALALTAYDAWLADEDAVLEDLLDAAMAGLLGYLGGAPVAATPPAGGSWTHDRR</sequence>
<reference evidence="7" key="1">
    <citation type="journal article" date="2019" name="Int. J. Syst. Evol. Microbiol.">
        <title>The Global Catalogue of Microorganisms (GCM) 10K type strain sequencing project: providing services to taxonomists for standard genome sequencing and annotation.</title>
        <authorList>
            <consortium name="The Broad Institute Genomics Platform"/>
            <consortium name="The Broad Institute Genome Sequencing Center for Infectious Disease"/>
            <person name="Wu L."/>
            <person name="Ma J."/>
        </authorList>
    </citation>
    <scope>NUCLEOTIDE SEQUENCE [LARGE SCALE GENOMIC DNA]</scope>
    <source>
        <strain evidence="7">CCUG 52478</strain>
    </source>
</reference>
<gene>
    <name evidence="6" type="primary">mftR</name>
    <name evidence="6" type="ORF">ACFQ3F_20270</name>
</gene>
<dbReference type="PANTHER" id="PTHR30055:SF238">
    <property type="entry name" value="MYCOFACTOCIN BIOSYNTHESIS TRANSCRIPTIONAL REGULATOR MFTR-RELATED"/>
    <property type="match status" value="1"/>
</dbReference>
<dbReference type="InterPro" id="IPR050109">
    <property type="entry name" value="HTH-type_TetR-like_transc_reg"/>
</dbReference>
<proteinExistence type="predicted"/>